<feature type="binding site" evidence="5">
    <location>
        <position position="81"/>
    </location>
    <ligand>
        <name>FMN</name>
        <dbReference type="ChEBI" id="CHEBI:58210"/>
    </ligand>
</feature>
<comment type="cofactor">
    <cofactor evidence="5">
        <name>FMN</name>
        <dbReference type="ChEBI" id="CHEBI:58210"/>
    </cofactor>
    <text evidence="5">Binds 1 FMN per subunit.</text>
</comment>
<dbReference type="PANTHER" id="PTHR10851">
    <property type="entry name" value="PYRIDOXINE-5-PHOSPHATE OXIDASE"/>
    <property type="match status" value="1"/>
</dbReference>
<evidence type="ECO:0000256" key="5">
    <source>
        <dbReference type="PIRSR" id="PIRSR000190-2"/>
    </source>
</evidence>
<dbReference type="InterPro" id="IPR019576">
    <property type="entry name" value="Pyridoxamine_oxidase_dimer_C"/>
</dbReference>
<dbReference type="Proteomes" id="UP000250462">
    <property type="component" value="Unassembled WGS sequence"/>
</dbReference>
<keyword evidence="2" id="KW-0285">Flavoprotein</keyword>
<accession>A0A329R3E6</accession>
<feature type="binding site" evidence="5">
    <location>
        <position position="193"/>
    </location>
    <ligand>
        <name>FMN</name>
        <dbReference type="ChEBI" id="CHEBI:58210"/>
    </ligand>
</feature>
<dbReference type="Gene3D" id="2.30.110.10">
    <property type="entry name" value="Electron Transport, Fmn-binding Protein, Chain A"/>
    <property type="match status" value="1"/>
</dbReference>
<dbReference type="Pfam" id="PF10590">
    <property type="entry name" value="PNP_phzG_C"/>
    <property type="match status" value="1"/>
</dbReference>
<evidence type="ECO:0000259" key="6">
    <source>
        <dbReference type="Pfam" id="PF01243"/>
    </source>
</evidence>
<dbReference type="InterPro" id="IPR000659">
    <property type="entry name" value="Pyridox_Oxase"/>
</dbReference>
<dbReference type="NCBIfam" id="NF004231">
    <property type="entry name" value="PRK05679.1"/>
    <property type="match status" value="1"/>
</dbReference>
<keyword evidence="3 5" id="KW-0288">FMN</keyword>
<comment type="similarity">
    <text evidence="1">Belongs to the pyridoxamine 5'-phosphate oxidase family.</text>
</comment>
<feature type="domain" description="Pyridoxine 5'-phosphate oxidase dimerisation C-terminal" evidence="7">
    <location>
        <begin position="170"/>
        <end position="210"/>
    </location>
</feature>
<evidence type="ECO:0000256" key="4">
    <source>
        <dbReference type="ARBA" id="ARBA00023002"/>
    </source>
</evidence>
<keyword evidence="4 8" id="KW-0560">Oxidoreductase</keyword>
<dbReference type="EC" id="1.4.3.5" evidence="8"/>
<feature type="binding site" evidence="5">
    <location>
        <begin position="138"/>
        <end position="139"/>
    </location>
    <ligand>
        <name>FMN</name>
        <dbReference type="ChEBI" id="CHEBI:58210"/>
    </ligand>
</feature>
<name>A0A329R3E6_9ACTN</name>
<dbReference type="OrthoDB" id="9780392at2"/>
<feature type="domain" description="Pyridoxamine 5'-phosphate oxidase N-terminal" evidence="6">
    <location>
        <begin position="31"/>
        <end position="143"/>
    </location>
</feature>
<evidence type="ECO:0000256" key="3">
    <source>
        <dbReference type="ARBA" id="ARBA00022643"/>
    </source>
</evidence>
<evidence type="ECO:0000259" key="7">
    <source>
        <dbReference type="Pfam" id="PF10590"/>
    </source>
</evidence>
<sequence length="210" mass="23018">MRALPVFPDVLPAFDPEETPEEPALLFRAWLDDAVAAGVPAPHAVTLCTVDPGGQPSARVLILKEYDESGWYVASRADSPKGRHIAANPRVALSVFWAQRGRQVRVEGVASAMDADASARDFLARSAGSRAAALVGGQSERLANPGDVTEALAAARERIEEEPGHVESSWTLYRIRASAVEFWQASHDRAHVRLRYDRDGEGWQKVRLWP</sequence>
<dbReference type="SUPFAM" id="SSF50475">
    <property type="entry name" value="FMN-binding split barrel"/>
    <property type="match status" value="1"/>
</dbReference>
<evidence type="ECO:0000313" key="8">
    <source>
        <dbReference type="EMBL" id="RAW18933.1"/>
    </source>
</evidence>
<evidence type="ECO:0000256" key="2">
    <source>
        <dbReference type="ARBA" id="ARBA00022630"/>
    </source>
</evidence>
<comment type="caution">
    <text evidence="8">The sequence shown here is derived from an EMBL/GenBank/DDBJ whole genome shotgun (WGS) entry which is preliminary data.</text>
</comment>
<feature type="binding site" evidence="5">
    <location>
        <begin position="59"/>
        <end position="64"/>
    </location>
    <ligand>
        <name>FMN</name>
        <dbReference type="ChEBI" id="CHEBI:58210"/>
    </ligand>
</feature>
<dbReference type="PIRSF" id="PIRSF000190">
    <property type="entry name" value="Pyd_amn-ph_oxd"/>
    <property type="match status" value="1"/>
</dbReference>
<evidence type="ECO:0000256" key="1">
    <source>
        <dbReference type="ARBA" id="ARBA00007301"/>
    </source>
</evidence>
<dbReference type="InterPro" id="IPR012349">
    <property type="entry name" value="Split_barrel_FMN-bd"/>
</dbReference>
<dbReference type="EMBL" id="QMIG01000001">
    <property type="protein sequence ID" value="RAW18933.1"/>
    <property type="molecule type" value="Genomic_DNA"/>
</dbReference>
<gene>
    <name evidence="8" type="primary">pdxH</name>
    <name evidence="8" type="ORF">DPM12_00420</name>
</gene>
<dbReference type="Pfam" id="PF01243">
    <property type="entry name" value="PNPOx_N"/>
    <property type="match status" value="1"/>
</dbReference>
<dbReference type="PANTHER" id="PTHR10851:SF0">
    <property type="entry name" value="PYRIDOXINE-5'-PHOSPHATE OXIDASE"/>
    <property type="match status" value="1"/>
</dbReference>
<protein>
    <submittedName>
        <fullName evidence="8">Pyridoxamine 5'-phosphate oxidase</fullName>
        <ecNumber evidence="8">1.4.3.5</ecNumber>
    </submittedName>
</protein>
<dbReference type="GO" id="GO:0008615">
    <property type="term" value="P:pyridoxine biosynthetic process"/>
    <property type="evidence" value="ECO:0007669"/>
    <property type="project" value="InterPro"/>
</dbReference>
<reference evidence="8 9" key="1">
    <citation type="submission" date="2018-06" db="EMBL/GenBank/DDBJ databases">
        <title>Phytoactinopolyspora halophila sp. nov., a novel halophilic actinomycete isolated from a saline soil in China.</title>
        <authorList>
            <person name="Tang S.-K."/>
        </authorList>
    </citation>
    <scope>NUCLEOTIDE SEQUENCE [LARGE SCALE GENOMIC DNA]</scope>
    <source>
        <strain evidence="8 9">YIM 96934</strain>
    </source>
</reference>
<proteinExistence type="inferred from homology"/>
<dbReference type="GO" id="GO:0004733">
    <property type="term" value="F:pyridoxamine phosphate oxidase activity"/>
    <property type="evidence" value="ECO:0007669"/>
    <property type="project" value="UniProtKB-EC"/>
</dbReference>
<organism evidence="8 9">
    <name type="scientific">Phytoactinopolyspora halophila</name>
    <dbReference type="NCBI Taxonomy" id="1981511"/>
    <lineage>
        <taxon>Bacteria</taxon>
        <taxon>Bacillati</taxon>
        <taxon>Actinomycetota</taxon>
        <taxon>Actinomycetes</taxon>
        <taxon>Jiangellales</taxon>
        <taxon>Jiangellaceae</taxon>
        <taxon>Phytoactinopolyspora</taxon>
    </lineage>
</organism>
<feature type="binding site" evidence="5">
    <location>
        <position position="183"/>
    </location>
    <ligand>
        <name>FMN</name>
        <dbReference type="ChEBI" id="CHEBI:58210"/>
    </ligand>
</feature>
<evidence type="ECO:0000313" key="9">
    <source>
        <dbReference type="Proteomes" id="UP000250462"/>
    </source>
</evidence>
<dbReference type="InterPro" id="IPR011576">
    <property type="entry name" value="Pyridox_Oxase_N"/>
</dbReference>
<feature type="binding site" evidence="5">
    <location>
        <position position="103"/>
    </location>
    <ligand>
        <name>FMN</name>
        <dbReference type="ChEBI" id="CHEBI:58210"/>
    </ligand>
</feature>
<dbReference type="AlphaFoldDB" id="A0A329R3E6"/>
<dbReference type="GO" id="GO:0010181">
    <property type="term" value="F:FMN binding"/>
    <property type="evidence" value="ECO:0007669"/>
    <property type="project" value="InterPro"/>
</dbReference>
<keyword evidence="9" id="KW-1185">Reference proteome</keyword>